<dbReference type="InterPro" id="IPR050109">
    <property type="entry name" value="HTH-type_TetR-like_transc_reg"/>
</dbReference>
<dbReference type="InterPro" id="IPR001647">
    <property type="entry name" value="HTH_TetR"/>
</dbReference>
<dbReference type="Gene3D" id="1.10.357.10">
    <property type="entry name" value="Tetracycline Repressor, domain 2"/>
    <property type="match status" value="1"/>
</dbReference>
<dbReference type="SUPFAM" id="SSF46689">
    <property type="entry name" value="Homeodomain-like"/>
    <property type="match status" value="1"/>
</dbReference>
<dbReference type="AlphaFoldDB" id="A0AA45R5G1"/>
<evidence type="ECO:0000259" key="3">
    <source>
        <dbReference type="PROSITE" id="PS50977"/>
    </source>
</evidence>
<evidence type="ECO:0000256" key="1">
    <source>
        <dbReference type="ARBA" id="ARBA00023125"/>
    </source>
</evidence>
<evidence type="ECO:0000313" key="4">
    <source>
        <dbReference type="EMBL" id="QUF05794.1"/>
    </source>
</evidence>
<feature type="DNA-binding region" description="H-T-H motif" evidence="2">
    <location>
        <begin position="32"/>
        <end position="51"/>
    </location>
</feature>
<gene>
    <name evidence="4" type="ORF">KCV87_06845</name>
</gene>
<dbReference type="InterPro" id="IPR009057">
    <property type="entry name" value="Homeodomain-like_sf"/>
</dbReference>
<name>A0AA45R5G1_9PSEU</name>
<dbReference type="Pfam" id="PF00440">
    <property type="entry name" value="TetR_N"/>
    <property type="match status" value="1"/>
</dbReference>
<proteinExistence type="predicted"/>
<reference evidence="4" key="1">
    <citation type="submission" date="2021-04" db="EMBL/GenBank/DDBJ databases">
        <title>Genomic sequence of Actinosynnema pretiosum subsp. pretiosum ATCC 31280 (C-14919).</title>
        <authorList>
            <person name="Bai L."/>
            <person name="Wang X."/>
            <person name="Xiao Y."/>
        </authorList>
    </citation>
    <scope>NUCLEOTIDE SEQUENCE</scope>
    <source>
        <strain evidence="4">ATCC 31280</strain>
    </source>
</reference>
<dbReference type="PANTHER" id="PTHR30055">
    <property type="entry name" value="HTH-TYPE TRANSCRIPTIONAL REGULATOR RUTR"/>
    <property type="match status" value="1"/>
</dbReference>
<dbReference type="GO" id="GO:0003700">
    <property type="term" value="F:DNA-binding transcription factor activity"/>
    <property type="evidence" value="ECO:0007669"/>
    <property type="project" value="TreeGrafter"/>
</dbReference>
<sequence>MTTTGATGAGFRSRLLRALAEGIAEDGYRRTTVADVVRRARTSRRTFYEHFADKEACYARLLAEANQRIIVRITEAVDPRAPWEEQVRQAVGAWLDAAGATPELTLSWIRDLPSLGAAARALEREVTDHFVVMVQRLCDTEELRAAGLRPVDKQWATILIGGLRELMATAVEEGRGLEALAEPAAEAVIALLGPRR</sequence>
<keyword evidence="1 2" id="KW-0238">DNA-binding</keyword>
<organism evidence="4 5">
    <name type="scientific">Actinosynnema pretiosum subsp. pretiosum</name>
    <dbReference type="NCBI Taxonomy" id="103721"/>
    <lineage>
        <taxon>Bacteria</taxon>
        <taxon>Bacillati</taxon>
        <taxon>Actinomycetota</taxon>
        <taxon>Actinomycetes</taxon>
        <taxon>Pseudonocardiales</taxon>
        <taxon>Pseudonocardiaceae</taxon>
        <taxon>Actinosynnema</taxon>
    </lineage>
</organism>
<evidence type="ECO:0000313" key="5">
    <source>
        <dbReference type="Proteomes" id="UP000677152"/>
    </source>
</evidence>
<protein>
    <submittedName>
        <fullName evidence="4">TetR/AcrR family transcriptional regulator</fullName>
    </submittedName>
</protein>
<accession>A0AA45R5G1</accession>
<evidence type="ECO:0000256" key="2">
    <source>
        <dbReference type="PROSITE-ProRule" id="PRU00335"/>
    </source>
</evidence>
<dbReference type="GO" id="GO:0000976">
    <property type="term" value="F:transcription cis-regulatory region binding"/>
    <property type="evidence" value="ECO:0007669"/>
    <property type="project" value="TreeGrafter"/>
</dbReference>
<dbReference type="PROSITE" id="PS50977">
    <property type="entry name" value="HTH_TETR_2"/>
    <property type="match status" value="1"/>
</dbReference>
<dbReference type="PANTHER" id="PTHR30055:SF187">
    <property type="entry name" value="TRANSCRIPTIONAL REGULATORY PROTEIN"/>
    <property type="match status" value="1"/>
</dbReference>
<dbReference type="EMBL" id="CP073249">
    <property type="protein sequence ID" value="QUF05794.1"/>
    <property type="molecule type" value="Genomic_DNA"/>
</dbReference>
<feature type="domain" description="HTH tetR-type" evidence="3">
    <location>
        <begin position="9"/>
        <end position="69"/>
    </location>
</feature>
<dbReference type="Proteomes" id="UP000677152">
    <property type="component" value="Chromosome"/>
</dbReference>